<evidence type="ECO:0000313" key="3">
    <source>
        <dbReference type="Proteomes" id="UP000564806"/>
    </source>
</evidence>
<dbReference type="Gene3D" id="2.60.120.260">
    <property type="entry name" value="Galactose-binding domain-like"/>
    <property type="match status" value="1"/>
</dbReference>
<dbReference type="SUPFAM" id="SSF49785">
    <property type="entry name" value="Galactose-binding domain-like"/>
    <property type="match status" value="1"/>
</dbReference>
<protein>
    <submittedName>
        <fullName evidence="2">CocE/NonD family hydrolase</fullName>
    </submittedName>
</protein>
<feature type="domain" description="Xaa-Pro dipeptidyl-peptidase C-terminal" evidence="1">
    <location>
        <begin position="1"/>
        <end position="231"/>
    </location>
</feature>
<dbReference type="Pfam" id="PF08530">
    <property type="entry name" value="PepX_C"/>
    <property type="match status" value="1"/>
</dbReference>
<reference evidence="2" key="1">
    <citation type="submission" date="2020-06" db="EMBL/GenBank/DDBJ databases">
        <title>Paenibacillus sp. nov., isolated from soil.</title>
        <authorList>
            <person name="Seo Y.L."/>
        </authorList>
    </citation>
    <scope>NUCLEOTIDE SEQUENCE [LARGE SCALE GENOMIC DNA]</scope>
    <source>
        <strain evidence="2">JW14</strain>
    </source>
</reference>
<gene>
    <name evidence="2" type="ORF">HPT30_09400</name>
</gene>
<dbReference type="InterPro" id="IPR013736">
    <property type="entry name" value="Xaa-Pro_dipept_C"/>
</dbReference>
<dbReference type="SMART" id="SM00939">
    <property type="entry name" value="PepX_C"/>
    <property type="match status" value="1"/>
</dbReference>
<keyword evidence="3" id="KW-1185">Reference proteome</keyword>
<dbReference type="Proteomes" id="UP000564806">
    <property type="component" value="Unassembled WGS sequence"/>
</dbReference>
<evidence type="ECO:0000313" key="2">
    <source>
        <dbReference type="EMBL" id="NUU60558.1"/>
    </source>
</evidence>
<dbReference type="EMBL" id="JABWCS010000202">
    <property type="protein sequence ID" value="NUU60558.1"/>
    <property type="molecule type" value="Genomic_DNA"/>
</dbReference>
<evidence type="ECO:0000259" key="1">
    <source>
        <dbReference type="SMART" id="SM00939"/>
    </source>
</evidence>
<organism evidence="2 3">
    <name type="scientific">Paenibacillus agri</name>
    <dbReference type="NCBI Taxonomy" id="2744309"/>
    <lineage>
        <taxon>Bacteria</taxon>
        <taxon>Bacillati</taxon>
        <taxon>Bacillota</taxon>
        <taxon>Bacilli</taxon>
        <taxon>Bacillales</taxon>
        <taxon>Paenibacillaceae</taxon>
        <taxon>Paenibacillus</taxon>
    </lineage>
</organism>
<name>A0A850EI43_9BACL</name>
<comment type="caution">
    <text evidence="2">The sequence shown here is derived from an EMBL/GenBank/DDBJ whole genome shotgun (WGS) entry which is preliminary data.</text>
</comment>
<keyword evidence="2" id="KW-0378">Hydrolase</keyword>
<dbReference type="GO" id="GO:0008239">
    <property type="term" value="F:dipeptidyl-peptidase activity"/>
    <property type="evidence" value="ECO:0007669"/>
    <property type="project" value="InterPro"/>
</dbReference>
<dbReference type="InterPro" id="IPR008979">
    <property type="entry name" value="Galactose-bd-like_sf"/>
</dbReference>
<sequence length="237" mass="26129">MGSNSWRQAEEWPLPGTRITDYYLHNTHKANSINGDGRLDTLHPADEYPDVYVYHPSIPVPALGGRSGAVPDLTPMGPKNQIPVELRNDVLVYTSEPLTKGLTVIGEVVAVLFVSSSAEDTDFVAKLVDVHPDGRAFNVAEGILRVSYRNGLERREPIVPGEVMELHLSLGPTAIVFLPGHAIRLDVTSSLFPTFDRNPNRLLNPGEVTEEDFVTATQTLFHDNNYPSRLKLPIIGE</sequence>
<accession>A0A850EI43</accession>
<dbReference type="InterPro" id="IPR005674">
    <property type="entry name" value="CocE/Ser_esterase"/>
</dbReference>
<dbReference type="NCBIfam" id="TIGR00976">
    <property type="entry name" value="CocE_NonD"/>
    <property type="match status" value="1"/>
</dbReference>
<proteinExistence type="predicted"/>
<dbReference type="AlphaFoldDB" id="A0A850EI43"/>